<dbReference type="PANTHER" id="PTHR24256">
    <property type="entry name" value="TRYPTASE-RELATED"/>
    <property type="match status" value="1"/>
</dbReference>
<feature type="domain" description="Peptidase S1" evidence="3">
    <location>
        <begin position="71"/>
        <end position="336"/>
    </location>
</feature>
<proteinExistence type="inferred from homology"/>
<dbReference type="Pfam" id="PF00089">
    <property type="entry name" value="Trypsin"/>
    <property type="match status" value="1"/>
</dbReference>
<dbReference type="SMART" id="SM00020">
    <property type="entry name" value="Tryp_SPc"/>
    <property type="match status" value="1"/>
</dbReference>
<evidence type="ECO:0000259" key="3">
    <source>
        <dbReference type="PROSITE" id="PS50240"/>
    </source>
</evidence>
<evidence type="ECO:0000313" key="4">
    <source>
        <dbReference type="EMBL" id="MBW18864.1"/>
    </source>
</evidence>
<sequence>MCPPMESDSLDFECIFEDKYISCLKAVPGTILNQTCKATHRLSNEQEQRSTRLICLEDATWSDDDLYTCIPFCGQLYTPSNKSSDEKIEYETVPWSVGLYRQNNSHHDEYFELICGGTLIAPNLVVTAAQCYWEEGNTDKILTNKNNTYKVAVGKYTSDISIKENNFTQIIDVGLIYLKESYNGSSWYYADDLAIIVLYTQVTISDFVLPICIDWSKQYTVPNGSNGKVVGWGKTKMIETSSILLKANVSYIDKNTCRDMYTNGFQSLVTVDKFCAVSPSEQNINEIFIGSSLTYEHGTLQFLTGIVSVMNPSTNDLFAVFTDVSHHIQWIHRFVKDFTNVSEYIVL</sequence>
<dbReference type="AlphaFoldDB" id="A0A2H8TX70"/>
<evidence type="ECO:0000256" key="1">
    <source>
        <dbReference type="ARBA" id="ARBA00023157"/>
    </source>
</evidence>
<evidence type="ECO:0000256" key="2">
    <source>
        <dbReference type="ARBA" id="ARBA00024195"/>
    </source>
</evidence>
<gene>
    <name evidence="4" type="primary">FAXD2_5</name>
</gene>
<dbReference type="SUPFAM" id="SSF50494">
    <property type="entry name" value="Trypsin-like serine proteases"/>
    <property type="match status" value="1"/>
</dbReference>
<protein>
    <submittedName>
        <fullName evidence="4">Notecarin-D2</fullName>
    </submittedName>
</protein>
<comment type="similarity">
    <text evidence="2">Belongs to the peptidase S1 family. CLIP subfamily.</text>
</comment>
<keyword evidence="1" id="KW-1015">Disulfide bond</keyword>
<dbReference type="InterPro" id="IPR043504">
    <property type="entry name" value="Peptidase_S1_PA_chymotrypsin"/>
</dbReference>
<name>A0A2H8TX70_9HEMI</name>
<dbReference type="GO" id="GO:0006508">
    <property type="term" value="P:proteolysis"/>
    <property type="evidence" value="ECO:0007669"/>
    <property type="project" value="InterPro"/>
</dbReference>
<dbReference type="OrthoDB" id="2019384at2759"/>
<dbReference type="InterPro" id="IPR009003">
    <property type="entry name" value="Peptidase_S1_PA"/>
</dbReference>
<reference evidence="4" key="1">
    <citation type="submission" date="2017-10" db="EMBL/GenBank/DDBJ databases">
        <title>Transcriptome Assembly of Sugarcane Aphid Adults.</title>
        <authorList>
            <person name="Scully E.D."/>
            <person name="Palmer N.A."/>
            <person name="Geib S.M."/>
            <person name="Sarath G."/>
            <person name="Sattler S.E."/>
        </authorList>
    </citation>
    <scope>NUCLEOTIDE SEQUENCE</scope>
    <source>
        <tissue evidence="4">Whole body</tissue>
    </source>
</reference>
<dbReference type="GO" id="GO:0004252">
    <property type="term" value="F:serine-type endopeptidase activity"/>
    <property type="evidence" value="ECO:0007669"/>
    <property type="project" value="InterPro"/>
</dbReference>
<accession>A0A2H8TX70</accession>
<dbReference type="InterPro" id="IPR001254">
    <property type="entry name" value="Trypsin_dom"/>
</dbReference>
<dbReference type="EMBL" id="GFXV01007059">
    <property type="protein sequence ID" value="MBW18864.1"/>
    <property type="molecule type" value="Transcribed_RNA"/>
</dbReference>
<dbReference type="Gene3D" id="2.40.10.10">
    <property type="entry name" value="Trypsin-like serine proteases"/>
    <property type="match status" value="2"/>
</dbReference>
<dbReference type="PROSITE" id="PS50240">
    <property type="entry name" value="TRYPSIN_DOM"/>
    <property type="match status" value="1"/>
</dbReference>
<organism evidence="4">
    <name type="scientific">Melanaphis sacchari</name>
    <dbReference type="NCBI Taxonomy" id="742174"/>
    <lineage>
        <taxon>Eukaryota</taxon>
        <taxon>Metazoa</taxon>
        <taxon>Ecdysozoa</taxon>
        <taxon>Arthropoda</taxon>
        <taxon>Hexapoda</taxon>
        <taxon>Insecta</taxon>
        <taxon>Pterygota</taxon>
        <taxon>Neoptera</taxon>
        <taxon>Paraneoptera</taxon>
        <taxon>Hemiptera</taxon>
        <taxon>Sternorrhyncha</taxon>
        <taxon>Aphidomorpha</taxon>
        <taxon>Aphidoidea</taxon>
        <taxon>Aphididae</taxon>
        <taxon>Aphidini</taxon>
        <taxon>Melanaphis</taxon>
    </lineage>
</organism>
<dbReference type="InterPro" id="IPR051487">
    <property type="entry name" value="Ser/Thr_Proteases_Immune/Dev"/>
</dbReference>